<proteinExistence type="predicted"/>
<sequence length="59" mass="6622">AKYHKDFEVSGLHGVTQGTRGTYLVRGQMTPNHETVGNSTHKGVHQYIMEMDRRPGVIV</sequence>
<dbReference type="Proteomes" id="UP001529510">
    <property type="component" value="Unassembled WGS sequence"/>
</dbReference>
<evidence type="ECO:0000313" key="1">
    <source>
        <dbReference type="EMBL" id="KAL0200570.1"/>
    </source>
</evidence>
<feature type="non-terminal residue" evidence="1">
    <location>
        <position position="1"/>
    </location>
</feature>
<organism evidence="1 2">
    <name type="scientific">Cirrhinus mrigala</name>
    <name type="common">Mrigala</name>
    <dbReference type="NCBI Taxonomy" id="683832"/>
    <lineage>
        <taxon>Eukaryota</taxon>
        <taxon>Metazoa</taxon>
        <taxon>Chordata</taxon>
        <taxon>Craniata</taxon>
        <taxon>Vertebrata</taxon>
        <taxon>Euteleostomi</taxon>
        <taxon>Actinopterygii</taxon>
        <taxon>Neopterygii</taxon>
        <taxon>Teleostei</taxon>
        <taxon>Ostariophysi</taxon>
        <taxon>Cypriniformes</taxon>
        <taxon>Cyprinidae</taxon>
        <taxon>Labeoninae</taxon>
        <taxon>Labeonini</taxon>
        <taxon>Cirrhinus</taxon>
    </lineage>
</organism>
<dbReference type="EMBL" id="JAMKFB020000002">
    <property type="protein sequence ID" value="KAL0200570.1"/>
    <property type="molecule type" value="Genomic_DNA"/>
</dbReference>
<reference evidence="1 2" key="1">
    <citation type="submission" date="2024-05" db="EMBL/GenBank/DDBJ databases">
        <title>Genome sequencing and assembly of Indian major carp, Cirrhinus mrigala (Hamilton, 1822).</title>
        <authorList>
            <person name="Mohindra V."/>
            <person name="Chowdhury L.M."/>
            <person name="Lal K."/>
            <person name="Jena J.K."/>
        </authorList>
    </citation>
    <scope>NUCLEOTIDE SEQUENCE [LARGE SCALE GENOMIC DNA]</scope>
    <source>
        <strain evidence="1">CM1030</strain>
        <tissue evidence="1">Blood</tissue>
    </source>
</reference>
<feature type="non-terminal residue" evidence="1">
    <location>
        <position position="59"/>
    </location>
</feature>
<keyword evidence="2" id="KW-1185">Reference proteome</keyword>
<gene>
    <name evidence="1" type="ORF">M9458_003757</name>
</gene>
<comment type="caution">
    <text evidence="1">The sequence shown here is derived from an EMBL/GenBank/DDBJ whole genome shotgun (WGS) entry which is preliminary data.</text>
</comment>
<evidence type="ECO:0000313" key="2">
    <source>
        <dbReference type="Proteomes" id="UP001529510"/>
    </source>
</evidence>
<dbReference type="AlphaFoldDB" id="A0ABD0RTE2"/>
<accession>A0ABD0RTE2</accession>
<name>A0ABD0RTE2_CIRMR</name>
<protein>
    <submittedName>
        <fullName evidence="1">Uncharacterized protein</fullName>
    </submittedName>
</protein>